<reference evidence="7 8" key="1">
    <citation type="submission" date="2018-03" db="EMBL/GenBank/DDBJ databases">
        <authorList>
            <person name="Fogelqvist J."/>
        </authorList>
    </citation>
    <scope>NUCLEOTIDE SEQUENCE [LARGE SCALE GENOMIC DNA]</scope>
</reference>
<dbReference type="SMART" id="SM00050">
    <property type="entry name" value="DISIN"/>
    <property type="match status" value="1"/>
</dbReference>
<evidence type="ECO:0008006" key="9">
    <source>
        <dbReference type="Google" id="ProtNLM"/>
    </source>
</evidence>
<dbReference type="InterPro" id="IPR001762">
    <property type="entry name" value="Disintegrin_dom"/>
</dbReference>
<protein>
    <recommendedName>
        <fullName evidence="9">Disintegrin domain-containing protein</fullName>
    </recommendedName>
</protein>
<accession>A0A3P3Y5E8</accession>
<dbReference type="InterPro" id="IPR024079">
    <property type="entry name" value="MetalloPept_cat_dom_sf"/>
</dbReference>
<evidence type="ECO:0000256" key="3">
    <source>
        <dbReference type="PROSITE-ProRule" id="PRU00276"/>
    </source>
</evidence>
<evidence type="ECO:0000313" key="8">
    <source>
        <dbReference type="Proteomes" id="UP000290189"/>
    </source>
</evidence>
<dbReference type="Gene3D" id="4.10.70.10">
    <property type="entry name" value="Disintegrin domain"/>
    <property type="match status" value="1"/>
</dbReference>
<dbReference type="Gene3D" id="3.40.390.10">
    <property type="entry name" value="Collagenase (Catalytic Domain)"/>
    <property type="match status" value="1"/>
</dbReference>
<feature type="active site" evidence="3">
    <location>
        <position position="211"/>
    </location>
</feature>
<evidence type="ECO:0000256" key="4">
    <source>
        <dbReference type="SAM" id="SignalP"/>
    </source>
</evidence>
<evidence type="ECO:0000256" key="1">
    <source>
        <dbReference type="ARBA" id="ARBA00023157"/>
    </source>
</evidence>
<evidence type="ECO:0000313" key="7">
    <source>
        <dbReference type="EMBL" id="SPQ95403.1"/>
    </source>
</evidence>
<dbReference type="InterPro" id="IPR036436">
    <property type="entry name" value="Disintegrin_dom_sf"/>
</dbReference>
<dbReference type="GO" id="GO:0046872">
    <property type="term" value="F:metal ion binding"/>
    <property type="evidence" value="ECO:0007669"/>
    <property type="project" value="UniProtKB-KW"/>
</dbReference>
<dbReference type="Proteomes" id="UP000290189">
    <property type="component" value="Unassembled WGS sequence"/>
</dbReference>
<dbReference type="SUPFAM" id="SSF55486">
    <property type="entry name" value="Metalloproteases ('zincins'), catalytic domain"/>
    <property type="match status" value="1"/>
</dbReference>
<proteinExistence type="predicted"/>
<keyword evidence="3" id="KW-0862">Zinc</keyword>
<keyword evidence="4" id="KW-0732">Signal</keyword>
<dbReference type="GO" id="GO:0006508">
    <property type="term" value="P:proteolysis"/>
    <property type="evidence" value="ECO:0007669"/>
    <property type="project" value="InterPro"/>
</dbReference>
<dbReference type="EMBL" id="OVEO01000004">
    <property type="protein sequence ID" value="SPQ95403.1"/>
    <property type="molecule type" value="Genomic_DNA"/>
</dbReference>
<geneLocation type="mitochondrion" evidence="7"/>
<keyword evidence="3" id="KW-0479">Metal-binding</keyword>
<dbReference type="Pfam" id="PF13688">
    <property type="entry name" value="Reprolysin_5"/>
    <property type="match status" value="1"/>
</dbReference>
<dbReference type="AlphaFoldDB" id="A0A3P3Y5E8"/>
<dbReference type="SUPFAM" id="SSF57552">
    <property type="entry name" value="Blood coagulation inhibitor (disintegrin)"/>
    <property type="match status" value="1"/>
</dbReference>
<feature type="domain" description="Disintegrin" evidence="5">
    <location>
        <begin position="263"/>
        <end position="347"/>
    </location>
</feature>
<evidence type="ECO:0000259" key="5">
    <source>
        <dbReference type="PROSITE" id="PS50214"/>
    </source>
</evidence>
<feature type="binding site" evidence="3">
    <location>
        <position position="214"/>
    </location>
    <ligand>
        <name>Zn(2+)</name>
        <dbReference type="ChEBI" id="CHEBI:29105"/>
        <note>catalytic</note>
    </ligand>
</feature>
<keyword evidence="7" id="KW-0496">Mitochondrion</keyword>
<dbReference type="PROSITE" id="PS50215">
    <property type="entry name" value="ADAM_MEPRO"/>
    <property type="match status" value="1"/>
</dbReference>
<feature type="binding site" evidence="3">
    <location>
        <position position="220"/>
    </location>
    <ligand>
        <name>Zn(2+)</name>
        <dbReference type="ChEBI" id="CHEBI:29105"/>
        <note>catalytic</note>
    </ligand>
</feature>
<feature type="domain" description="Peptidase M12B" evidence="6">
    <location>
        <begin position="53"/>
        <end position="223"/>
    </location>
</feature>
<organism evidence="7 8">
    <name type="scientific">Plasmodiophora brassicae</name>
    <name type="common">Clubroot disease agent</name>
    <dbReference type="NCBI Taxonomy" id="37360"/>
    <lineage>
        <taxon>Eukaryota</taxon>
        <taxon>Sar</taxon>
        <taxon>Rhizaria</taxon>
        <taxon>Endomyxa</taxon>
        <taxon>Phytomyxea</taxon>
        <taxon>Plasmodiophorida</taxon>
        <taxon>Plasmodiophoridae</taxon>
        <taxon>Plasmodiophora</taxon>
    </lineage>
</organism>
<dbReference type="Pfam" id="PF00200">
    <property type="entry name" value="Disintegrin"/>
    <property type="match status" value="1"/>
</dbReference>
<dbReference type="Gene3D" id="3.40.1620.60">
    <property type="match status" value="1"/>
</dbReference>
<feature type="chain" id="PRO_5017954508" description="Disintegrin domain-containing protein" evidence="4">
    <location>
        <begin position="51"/>
        <end position="531"/>
    </location>
</feature>
<feature type="binding site" evidence="3">
    <location>
        <position position="210"/>
    </location>
    <ligand>
        <name>Zn(2+)</name>
        <dbReference type="ChEBI" id="CHEBI:29105"/>
        <note>catalytic</note>
    </ligand>
</feature>
<dbReference type="PROSITE" id="PS50092">
    <property type="entry name" value="TSP1"/>
    <property type="match status" value="1"/>
</dbReference>
<evidence type="ECO:0000256" key="2">
    <source>
        <dbReference type="ARBA" id="ARBA00023180"/>
    </source>
</evidence>
<keyword evidence="2" id="KW-0325">Glycoprotein</keyword>
<dbReference type="InterPro" id="IPR000884">
    <property type="entry name" value="TSP1_rpt"/>
</dbReference>
<name>A0A3P3Y5E8_PLABS</name>
<dbReference type="PANTHER" id="PTHR11905:SF159">
    <property type="entry name" value="ADAM METALLOPROTEASE"/>
    <property type="match status" value="1"/>
</dbReference>
<gene>
    <name evidence="7" type="ORF">PLBR_LOCUS2618</name>
</gene>
<keyword evidence="1" id="KW-1015">Disulfide bond</keyword>
<evidence type="ECO:0000259" key="6">
    <source>
        <dbReference type="PROSITE" id="PS50215"/>
    </source>
</evidence>
<dbReference type="PANTHER" id="PTHR11905">
    <property type="entry name" value="ADAM A DISINTEGRIN AND METALLOPROTEASE DOMAIN"/>
    <property type="match status" value="1"/>
</dbReference>
<dbReference type="FunFam" id="4.10.70.10:FF:000003">
    <property type="entry name" value="Disintegrin and metalloproteinase domain-containing protein 17"/>
    <property type="match status" value="1"/>
</dbReference>
<sequence length="531" mass="55321">MCDESTGNRGRGVTHETNVDSGFGPACQKPIGAAMSLLVLLACLMAGAQSACLHVDAFVINDEIRWRLFGTRVEQATSDLMSTVSSMFQASSDESSPYGCIRVRLAGQTTWTMTNPMAYPTCAQTGQCGPDTIGTAVDPSVMLDALNAWVKKDAMTKLTSRPVIVLLTGESFPGMSRGISNQGTMCTEDAQVAVSVTTGDPLHDAQLVAHEIGHIVNMPHNADKNSIMVEQSRSSAIPVRFLESDLRHAQGASCAPDVGNAPSRRCGNGIVDEGEQCDPGLAEDACCTDACQLAPGCQCAYSDACCVDGRFAPAGHVCRPARHGVCDQPEVCTGASGACPVDQFAPVGTECDDDLGESSSCYDGRCALSLNSQCRKRPGDQHSFACASHRCDRLYCSESPGLSQMSGACTKFIERIVASGSPCGDDQVCVDGACIAKGDASAELVAMSTMRSGAPSAWQISAWSTCRPSGTGCIQTRQVSCPDGGGACPTPSQPITARRPCTCPDDVSSSMPASPISALPLVTLAAAIILS</sequence>
<dbReference type="GO" id="GO:0004222">
    <property type="term" value="F:metalloendopeptidase activity"/>
    <property type="evidence" value="ECO:0007669"/>
    <property type="project" value="InterPro"/>
</dbReference>
<comment type="caution">
    <text evidence="3">Lacks conserved residue(s) required for the propagation of feature annotation.</text>
</comment>
<dbReference type="PROSITE" id="PS50214">
    <property type="entry name" value="DISINTEGRIN_2"/>
    <property type="match status" value="1"/>
</dbReference>
<dbReference type="InterPro" id="IPR001590">
    <property type="entry name" value="Peptidase_M12B"/>
</dbReference>
<feature type="signal peptide" evidence="4">
    <location>
        <begin position="1"/>
        <end position="50"/>
    </location>
</feature>